<evidence type="ECO:0000256" key="2">
    <source>
        <dbReference type="ARBA" id="ARBA00022475"/>
    </source>
</evidence>
<reference evidence="16 17" key="3">
    <citation type="journal article" date="2019" name="Nat. Med.">
        <title>A library of human gut bacterial isolates paired with longitudinal multiomics data enables mechanistic microbiome research.</title>
        <authorList>
            <person name="Poyet M."/>
            <person name="Groussin M."/>
            <person name="Gibbons S.M."/>
            <person name="Avila-Pacheco J."/>
            <person name="Jiang X."/>
            <person name="Kearney S.M."/>
            <person name="Perrotta A.R."/>
            <person name="Berdy B."/>
            <person name="Zhao S."/>
            <person name="Lieberman T.D."/>
            <person name="Swanson P.K."/>
            <person name="Smith M."/>
            <person name="Roesemann S."/>
            <person name="Alexander J.E."/>
            <person name="Rich S.A."/>
            <person name="Livny J."/>
            <person name="Vlamakis H."/>
            <person name="Clish C."/>
            <person name="Bullock K."/>
            <person name="Deik A."/>
            <person name="Scott J."/>
            <person name="Pierce K.A."/>
            <person name="Xavier R.J."/>
            <person name="Alm E.J."/>
        </authorList>
    </citation>
    <scope>NUCLEOTIDE SEQUENCE [LARGE SCALE GENOMIC DNA]</scope>
    <source>
        <strain evidence="12 17">BIOML-A20</strain>
        <strain evidence="11 16">BIOML-A32</strain>
    </source>
</reference>
<reference evidence="13 15" key="2">
    <citation type="submission" date="2018-08" db="EMBL/GenBank/DDBJ databases">
        <title>A genome reference for cultivated species of the human gut microbiota.</title>
        <authorList>
            <person name="Zou Y."/>
            <person name="Xue W."/>
            <person name="Luo G."/>
        </authorList>
    </citation>
    <scope>NUCLEOTIDE SEQUENCE [LARGE SCALE GENOMIC DNA]</scope>
    <source>
        <strain evidence="13 15">AM30-4</strain>
    </source>
</reference>
<dbReference type="OrthoDB" id="1097311at2"/>
<evidence type="ECO:0000259" key="8">
    <source>
        <dbReference type="Pfam" id="PF02687"/>
    </source>
</evidence>
<evidence type="ECO:0000256" key="7">
    <source>
        <dbReference type="SAM" id="Phobius"/>
    </source>
</evidence>
<feature type="transmembrane region" description="Helical" evidence="7">
    <location>
        <begin position="298"/>
        <end position="318"/>
    </location>
</feature>
<dbReference type="InterPro" id="IPR050250">
    <property type="entry name" value="Macrolide_Exporter_MacB"/>
</dbReference>
<accession>A0A173VM70</accession>
<reference evidence="10 14" key="1">
    <citation type="submission" date="2015-09" db="EMBL/GenBank/DDBJ databases">
        <authorList>
            <consortium name="Pathogen Informatics"/>
        </authorList>
    </citation>
    <scope>NUCLEOTIDE SEQUENCE [LARGE SCALE GENOMIC DNA]</scope>
    <source>
        <strain evidence="10 14">2789STDY5608872</strain>
    </source>
</reference>
<dbReference type="EMBL" id="CYXP01000008">
    <property type="protein sequence ID" value="CUN28301.1"/>
    <property type="molecule type" value="Genomic_DNA"/>
</dbReference>
<evidence type="ECO:0000313" key="15">
    <source>
        <dbReference type="Proteomes" id="UP000284660"/>
    </source>
</evidence>
<dbReference type="RefSeq" id="WP_005854657.1">
    <property type="nucleotide sequence ID" value="NZ_BQOC01000001.1"/>
</dbReference>
<evidence type="ECO:0000256" key="1">
    <source>
        <dbReference type="ARBA" id="ARBA00004651"/>
    </source>
</evidence>
<evidence type="ECO:0000256" key="3">
    <source>
        <dbReference type="ARBA" id="ARBA00022692"/>
    </source>
</evidence>
<dbReference type="GO" id="GO:0005886">
    <property type="term" value="C:plasma membrane"/>
    <property type="evidence" value="ECO:0007669"/>
    <property type="project" value="UniProtKB-SubCell"/>
</dbReference>
<evidence type="ECO:0000313" key="12">
    <source>
        <dbReference type="EMBL" id="MSB74112.1"/>
    </source>
</evidence>
<keyword evidence="3 7" id="KW-0812">Transmembrane</keyword>
<dbReference type="Proteomes" id="UP000284660">
    <property type="component" value="Unassembled WGS sequence"/>
</dbReference>
<feature type="transmembrane region" description="Helical" evidence="7">
    <location>
        <begin position="345"/>
        <end position="369"/>
    </location>
</feature>
<gene>
    <name evidence="13" type="ORF">DW782_16060</name>
    <name evidence="10" type="ORF">ERS852429_03234</name>
    <name evidence="11" type="ORF">GKD66_13050</name>
    <name evidence="12" type="ORF">GKD70_12620</name>
</gene>
<evidence type="ECO:0000313" key="10">
    <source>
        <dbReference type="EMBL" id="CUN28301.1"/>
    </source>
</evidence>
<dbReference type="Proteomes" id="UP000441609">
    <property type="component" value="Unassembled WGS sequence"/>
</dbReference>
<comment type="subcellular location">
    <subcellularLocation>
        <location evidence="1">Cell membrane</location>
        <topology evidence="1">Multi-pass membrane protein</topology>
    </subcellularLocation>
</comment>
<feature type="transmembrane region" description="Helical" evidence="7">
    <location>
        <begin position="381"/>
        <end position="405"/>
    </location>
</feature>
<keyword evidence="5 7" id="KW-0472">Membrane</keyword>
<evidence type="ECO:0000313" key="13">
    <source>
        <dbReference type="EMBL" id="RHD72846.1"/>
    </source>
</evidence>
<dbReference type="Pfam" id="PF02687">
    <property type="entry name" value="FtsX"/>
    <property type="match status" value="1"/>
</dbReference>
<evidence type="ECO:0000313" key="17">
    <source>
        <dbReference type="Proteomes" id="UP000441609"/>
    </source>
</evidence>
<evidence type="ECO:0000313" key="11">
    <source>
        <dbReference type="EMBL" id="MRZ51132.1"/>
    </source>
</evidence>
<dbReference type="EMBL" id="WKMC01000009">
    <property type="protein sequence ID" value="MRZ51132.1"/>
    <property type="molecule type" value="Genomic_DNA"/>
</dbReference>
<proteinExistence type="inferred from homology"/>
<evidence type="ECO:0000256" key="5">
    <source>
        <dbReference type="ARBA" id="ARBA00023136"/>
    </source>
</evidence>
<comment type="similarity">
    <text evidence="6">Belongs to the ABC-4 integral membrane protein family.</text>
</comment>
<dbReference type="Proteomes" id="UP000095591">
    <property type="component" value="Unassembled WGS sequence"/>
</dbReference>
<keyword evidence="4 7" id="KW-1133">Transmembrane helix</keyword>
<feature type="domain" description="MacB-like periplasmic core" evidence="9">
    <location>
        <begin position="89"/>
        <end position="213"/>
    </location>
</feature>
<dbReference type="EMBL" id="WKMO01000010">
    <property type="protein sequence ID" value="MSB74112.1"/>
    <property type="molecule type" value="Genomic_DNA"/>
</dbReference>
<dbReference type="PANTHER" id="PTHR30572">
    <property type="entry name" value="MEMBRANE COMPONENT OF TRANSPORTER-RELATED"/>
    <property type="match status" value="1"/>
</dbReference>
<organism evidence="10 14">
    <name type="scientific">Parabacteroides distasonis</name>
    <dbReference type="NCBI Taxonomy" id="823"/>
    <lineage>
        <taxon>Bacteria</taxon>
        <taxon>Pseudomonadati</taxon>
        <taxon>Bacteroidota</taxon>
        <taxon>Bacteroidia</taxon>
        <taxon>Bacteroidales</taxon>
        <taxon>Tannerellaceae</taxon>
        <taxon>Parabacteroides</taxon>
    </lineage>
</organism>
<dbReference type="Proteomes" id="UP000441358">
    <property type="component" value="Unassembled WGS sequence"/>
</dbReference>
<name>A0A173VM70_PARDI</name>
<evidence type="ECO:0000313" key="14">
    <source>
        <dbReference type="Proteomes" id="UP000095591"/>
    </source>
</evidence>
<sequence length="422" mass="48279">MIKHIFKIIWAQRKSNGWILGELVIVMCALWFMMDKLWVDVRCYNAPMGYDISNTWRFKLSTLSSNAPGYVPDSLYDSNATQDLLKLMERIRQEQEVEEVCVTYWSMPYSNGSSWGTLLPLGADTSKAVGQNYHKLKVSPSYFDVFRMKDKEGRAITPLVENAYRPLVITAEAEDFFFGGQSAIGRQISENDDLSEPFTIAAVLPTFRSNDFDRPENCAFTILKGESLQEFVKNFGVRSAELSVRTKRPMTEDEMYAFLEKTADRMTVNNTFVHGVTLLADQRDDQLRFTKNENSKKLSMMAFLLVNVFFGIVGTFWLRTERRRSEIGLRMAIGSSRGRLGEYMYLEGLGLLAITVPILLVFVFNMAFLDKLDSYREPLSILRFLVTLSVSYLLMAGMICMGIWFPVRKAVKMAPAEALHYE</sequence>
<dbReference type="InterPro" id="IPR025857">
    <property type="entry name" value="MacB_PCD"/>
</dbReference>
<dbReference type="GO" id="GO:0022857">
    <property type="term" value="F:transmembrane transporter activity"/>
    <property type="evidence" value="ECO:0007669"/>
    <property type="project" value="TreeGrafter"/>
</dbReference>
<dbReference type="InterPro" id="IPR003838">
    <property type="entry name" value="ABC3_permease_C"/>
</dbReference>
<feature type="domain" description="ABC3 transporter permease C-terminal" evidence="8">
    <location>
        <begin position="299"/>
        <end position="415"/>
    </location>
</feature>
<feature type="transmembrane region" description="Helical" evidence="7">
    <location>
        <begin position="16"/>
        <end position="34"/>
    </location>
</feature>
<dbReference type="PANTHER" id="PTHR30572:SF4">
    <property type="entry name" value="ABC TRANSPORTER PERMEASE YTRF"/>
    <property type="match status" value="1"/>
</dbReference>
<evidence type="ECO:0000259" key="9">
    <source>
        <dbReference type="Pfam" id="PF12704"/>
    </source>
</evidence>
<dbReference type="EMBL" id="QSJN01000010">
    <property type="protein sequence ID" value="RHD72846.1"/>
    <property type="molecule type" value="Genomic_DNA"/>
</dbReference>
<keyword evidence="2" id="KW-1003">Cell membrane</keyword>
<protein>
    <submittedName>
        <fullName evidence="10">Acidobacterial duplicated orphan permease</fullName>
    </submittedName>
    <submittedName>
        <fullName evidence="11">FtsX-like permease family protein</fullName>
    </submittedName>
    <submittedName>
        <fullName evidence="13">Multidrug ABC transporter substrate-binding protein</fullName>
    </submittedName>
</protein>
<dbReference type="AlphaFoldDB" id="A0A173VM70"/>
<evidence type="ECO:0000256" key="6">
    <source>
        <dbReference type="ARBA" id="ARBA00038076"/>
    </source>
</evidence>
<dbReference type="Pfam" id="PF12704">
    <property type="entry name" value="MacB_PCD"/>
    <property type="match status" value="1"/>
</dbReference>
<evidence type="ECO:0000256" key="4">
    <source>
        <dbReference type="ARBA" id="ARBA00022989"/>
    </source>
</evidence>
<evidence type="ECO:0000313" key="16">
    <source>
        <dbReference type="Proteomes" id="UP000441358"/>
    </source>
</evidence>